<evidence type="ECO:0000259" key="8">
    <source>
        <dbReference type="Pfam" id="PF01618"/>
    </source>
</evidence>
<keyword evidence="4 7" id="KW-1133">Transmembrane helix</keyword>
<protein>
    <submittedName>
        <fullName evidence="9">MotA/TolQ/ExbB proton channel family protein</fullName>
    </submittedName>
</protein>
<comment type="subcellular location">
    <subcellularLocation>
        <location evidence="1">Cell membrane</location>
        <topology evidence="1">Multi-pass membrane protein</topology>
    </subcellularLocation>
    <subcellularLocation>
        <location evidence="6">Membrane</location>
        <topology evidence="6">Multi-pass membrane protein</topology>
    </subcellularLocation>
</comment>
<organism evidence="9 10">
    <name type="scientific">Candidatus Egerieousia excrementavium</name>
    <dbReference type="NCBI Taxonomy" id="2840778"/>
    <lineage>
        <taxon>Bacteria</taxon>
        <taxon>Pseudomonadati</taxon>
        <taxon>Bacteroidota</taxon>
        <taxon>Bacteroidia</taxon>
        <taxon>Bacteroidales</taxon>
        <taxon>Candidatus Egerieousia</taxon>
    </lineage>
</organism>
<dbReference type="GO" id="GO:0005886">
    <property type="term" value="C:plasma membrane"/>
    <property type="evidence" value="ECO:0007669"/>
    <property type="project" value="UniProtKB-SubCell"/>
</dbReference>
<feature type="transmembrane region" description="Helical" evidence="7">
    <location>
        <begin position="180"/>
        <end position="201"/>
    </location>
</feature>
<keyword evidence="2" id="KW-1003">Cell membrane</keyword>
<keyword evidence="3 7" id="KW-0812">Transmembrane</keyword>
<proteinExistence type="inferred from homology"/>
<comment type="caution">
    <text evidence="9">The sequence shown here is derived from an EMBL/GenBank/DDBJ whole genome shotgun (WGS) entry which is preliminary data.</text>
</comment>
<dbReference type="EMBL" id="JADINB010000153">
    <property type="protein sequence ID" value="MBO8429703.1"/>
    <property type="molecule type" value="Genomic_DNA"/>
</dbReference>
<keyword evidence="5 7" id="KW-0472">Membrane</keyword>
<dbReference type="Proteomes" id="UP000823635">
    <property type="component" value="Unassembled WGS sequence"/>
</dbReference>
<evidence type="ECO:0000313" key="10">
    <source>
        <dbReference type="Proteomes" id="UP000823635"/>
    </source>
</evidence>
<evidence type="ECO:0000256" key="3">
    <source>
        <dbReference type="ARBA" id="ARBA00022692"/>
    </source>
</evidence>
<dbReference type="GO" id="GO:0017038">
    <property type="term" value="P:protein import"/>
    <property type="evidence" value="ECO:0007669"/>
    <property type="project" value="TreeGrafter"/>
</dbReference>
<keyword evidence="6" id="KW-0653">Protein transport</keyword>
<evidence type="ECO:0000256" key="6">
    <source>
        <dbReference type="RuleBase" id="RU004057"/>
    </source>
</evidence>
<evidence type="ECO:0000256" key="1">
    <source>
        <dbReference type="ARBA" id="ARBA00004651"/>
    </source>
</evidence>
<dbReference type="PANTHER" id="PTHR30625">
    <property type="entry name" value="PROTEIN TOLQ"/>
    <property type="match status" value="1"/>
</dbReference>
<reference evidence="9" key="2">
    <citation type="journal article" date="2021" name="PeerJ">
        <title>Extensive microbial diversity within the chicken gut microbiome revealed by metagenomics and culture.</title>
        <authorList>
            <person name="Gilroy R."/>
            <person name="Ravi A."/>
            <person name="Getino M."/>
            <person name="Pursley I."/>
            <person name="Horton D.L."/>
            <person name="Alikhan N.F."/>
            <person name="Baker D."/>
            <person name="Gharbi K."/>
            <person name="Hall N."/>
            <person name="Watson M."/>
            <person name="Adriaenssens E.M."/>
            <person name="Foster-Nyarko E."/>
            <person name="Jarju S."/>
            <person name="Secka A."/>
            <person name="Antonio M."/>
            <person name="Oren A."/>
            <person name="Chaudhuri R.R."/>
            <person name="La Ragione R."/>
            <person name="Hildebrand F."/>
            <person name="Pallen M.J."/>
        </authorList>
    </citation>
    <scope>NUCLEOTIDE SEQUENCE</scope>
    <source>
        <strain evidence="9">15467</strain>
    </source>
</reference>
<evidence type="ECO:0000256" key="2">
    <source>
        <dbReference type="ARBA" id="ARBA00022475"/>
    </source>
</evidence>
<dbReference type="AlphaFoldDB" id="A0A9D9DN33"/>
<evidence type="ECO:0000256" key="7">
    <source>
        <dbReference type="SAM" id="Phobius"/>
    </source>
</evidence>
<dbReference type="PANTHER" id="PTHR30625:SF17">
    <property type="entry name" value="TOLQ-RELATED"/>
    <property type="match status" value="1"/>
</dbReference>
<feature type="domain" description="MotA/TolQ/ExbB proton channel" evidence="8">
    <location>
        <begin position="95"/>
        <end position="216"/>
    </location>
</feature>
<evidence type="ECO:0000256" key="4">
    <source>
        <dbReference type="ARBA" id="ARBA00022989"/>
    </source>
</evidence>
<accession>A0A9D9DN33</accession>
<comment type="similarity">
    <text evidence="6">Belongs to the exbB/tolQ family.</text>
</comment>
<sequence>MILTAILQSDPSSVVAEAVPVQEELSFSLIDMAIKGGWLMIPLFLLSILTIYIFAQKWWDIRKASVIDENFMKDIRDYIHQGKINAALSLCKKNDTPVSRLIEKGVERIGRPLQDIQTAVENMGNVEVARLEKGLPMLATIAGGAPMIGFLGTVIGMVQAFYNMSAAGNNIDITLLSGGIYTAMVTTVAGLIVGILAYFGYNYLTARISDLVFKMQNNTIEFMDLLHEPAK</sequence>
<evidence type="ECO:0000313" key="9">
    <source>
        <dbReference type="EMBL" id="MBO8429703.1"/>
    </source>
</evidence>
<dbReference type="InterPro" id="IPR050790">
    <property type="entry name" value="ExbB/TolQ_transport"/>
</dbReference>
<gene>
    <name evidence="9" type="ORF">IAC68_07230</name>
</gene>
<evidence type="ECO:0000256" key="5">
    <source>
        <dbReference type="ARBA" id="ARBA00023136"/>
    </source>
</evidence>
<dbReference type="InterPro" id="IPR002898">
    <property type="entry name" value="MotA_ExbB_proton_chnl"/>
</dbReference>
<dbReference type="Pfam" id="PF01618">
    <property type="entry name" value="MotA_ExbB"/>
    <property type="match status" value="1"/>
</dbReference>
<feature type="transmembrane region" description="Helical" evidence="7">
    <location>
        <begin position="32"/>
        <end position="55"/>
    </location>
</feature>
<feature type="transmembrane region" description="Helical" evidence="7">
    <location>
        <begin position="138"/>
        <end position="160"/>
    </location>
</feature>
<reference evidence="9" key="1">
    <citation type="submission" date="2020-10" db="EMBL/GenBank/DDBJ databases">
        <authorList>
            <person name="Gilroy R."/>
        </authorList>
    </citation>
    <scope>NUCLEOTIDE SEQUENCE</scope>
    <source>
        <strain evidence="9">15467</strain>
    </source>
</reference>
<keyword evidence="6" id="KW-0813">Transport</keyword>
<name>A0A9D9DN33_9BACT</name>